<gene>
    <name evidence="1" type="ORF">FIBSPDRAFT_856538</name>
</gene>
<name>A0A166N902_9AGAM</name>
<evidence type="ECO:0000313" key="1">
    <source>
        <dbReference type="EMBL" id="KZP24771.1"/>
    </source>
</evidence>
<evidence type="ECO:0000313" key="2">
    <source>
        <dbReference type="Proteomes" id="UP000076532"/>
    </source>
</evidence>
<protein>
    <submittedName>
        <fullName evidence="1">Uncharacterized protein</fullName>
    </submittedName>
</protein>
<dbReference type="Proteomes" id="UP000076532">
    <property type="component" value="Unassembled WGS sequence"/>
</dbReference>
<sequence length="117" mass="13566">MAQRRTRKRWWRCPVIQTLANWATNRLTALLAPFTLALTWNPRAVAACSLAFHSVALDSLPYGNPTGSINLQASSFNRQQHRFKLALTEHRKRQPRSPTLLRSACWRQSEMFGEFRK</sequence>
<dbReference type="EMBL" id="KV417524">
    <property type="protein sequence ID" value="KZP24771.1"/>
    <property type="molecule type" value="Genomic_DNA"/>
</dbReference>
<dbReference type="AlphaFoldDB" id="A0A166N902"/>
<organism evidence="1 2">
    <name type="scientific">Athelia psychrophila</name>
    <dbReference type="NCBI Taxonomy" id="1759441"/>
    <lineage>
        <taxon>Eukaryota</taxon>
        <taxon>Fungi</taxon>
        <taxon>Dikarya</taxon>
        <taxon>Basidiomycota</taxon>
        <taxon>Agaricomycotina</taxon>
        <taxon>Agaricomycetes</taxon>
        <taxon>Agaricomycetidae</taxon>
        <taxon>Atheliales</taxon>
        <taxon>Atheliaceae</taxon>
        <taxon>Athelia</taxon>
    </lineage>
</organism>
<keyword evidence="2" id="KW-1185">Reference proteome</keyword>
<reference evidence="1 2" key="1">
    <citation type="journal article" date="2016" name="Mol. Biol. Evol.">
        <title>Comparative Genomics of Early-Diverging Mushroom-Forming Fungi Provides Insights into the Origins of Lignocellulose Decay Capabilities.</title>
        <authorList>
            <person name="Nagy L.G."/>
            <person name="Riley R."/>
            <person name="Tritt A."/>
            <person name="Adam C."/>
            <person name="Daum C."/>
            <person name="Floudas D."/>
            <person name="Sun H."/>
            <person name="Yadav J.S."/>
            <person name="Pangilinan J."/>
            <person name="Larsson K.H."/>
            <person name="Matsuura K."/>
            <person name="Barry K."/>
            <person name="Labutti K."/>
            <person name="Kuo R."/>
            <person name="Ohm R.A."/>
            <person name="Bhattacharya S.S."/>
            <person name="Shirouzu T."/>
            <person name="Yoshinaga Y."/>
            <person name="Martin F.M."/>
            <person name="Grigoriev I.V."/>
            <person name="Hibbett D.S."/>
        </authorList>
    </citation>
    <scope>NUCLEOTIDE SEQUENCE [LARGE SCALE GENOMIC DNA]</scope>
    <source>
        <strain evidence="1 2">CBS 109695</strain>
    </source>
</reference>
<proteinExistence type="predicted"/>
<accession>A0A166N902</accession>